<reference evidence="6" key="2">
    <citation type="submission" date="2023-02" db="EMBL/GenBank/DDBJ databases">
        <authorList>
            <consortium name="DOE Joint Genome Institute"/>
            <person name="Mondo S.J."/>
            <person name="Chang Y."/>
            <person name="Wang Y."/>
            <person name="Ahrendt S."/>
            <person name="Andreopoulos W."/>
            <person name="Barry K."/>
            <person name="Beard J."/>
            <person name="Benny G.L."/>
            <person name="Blankenship S."/>
            <person name="Bonito G."/>
            <person name="Cuomo C."/>
            <person name="Desiro A."/>
            <person name="Gervers K.A."/>
            <person name="Hundley H."/>
            <person name="Kuo A."/>
            <person name="LaButti K."/>
            <person name="Lang B.F."/>
            <person name="Lipzen A."/>
            <person name="O'Donnell K."/>
            <person name="Pangilinan J."/>
            <person name="Reynolds N."/>
            <person name="Sandor L."/>
            <person name="Smith M.W."/>
            <person name="Tsang A."/>
            <person name="Grigoriev I.V."/>
            <person name="Stajich J.E."/>
            <person name="Spatafora J.W."/>
        </authorList>
    </citation>
    <scope>NUCLEOTIDE SEQUENCE</scope>
    <source>
        <strain evidence="6">RSA 2281</strain>
    </source>
</reference>
<protein>
    <recommendedName>
        <fullName evidence="5">RRM domain-containing protein</fullName>
    </recommendedName>
</protein>
<dbReference type="PANTHER" id="PTHR24012">
    <property type="entry name" value="RNA BINDING PROTEIN"/>
    <property type="match status" value="1"/>
</dbReference>
<dbReference type="EMBL" id="JAIXMP010000047">
    <property type="protein sequence ID" value="KAI9246243.1"/>
    <property type="molecule type" value="Genomic_DNA"/>
</dbReference>
<evidence type="ECO:0000313" key="6">
    <source>
        <dbReference type="EMBL" id="KAI9246243.1"/>
    </source>
</evidence>
<feature type="compositionally biased region" description="Pro residues" evidence="4">
    <location>
        <begin position="150"/>
        <end position="162"/>
    </location>
</feature>
<feature type="compositionally biased region" description="Low complexity" evidence="4">
    <location>
        <begin position="492"/>
        <end position="502"/>
    </location>
</feature>
<dbReference type="Proteomes" id="UP001209540">
    <property type="component" value="Unassembled WGS sequence"/>
</dbReference>
<evidence type="ECO:0000256" key="2">
    <source>
        <dbReference type="ARBA" id="ARBA00022884"/>
    </source>
</evidence>
<organism evidence="6 7">
    <name type="scientific">Phascolomyces articulosus</name>
    <dbReference type="NCBI Taxonomy" id="60185"/>
    <lineage>
        <taxon>Eukaryota</taxon>
        <taxon>Fungi</taxon>
        <taxon>Fungi incertae sedis</taxon>
        <taxon>Mucoromycota</taxon>
        <taxon>Mucoromycotina</taxon>
        <taxon>Mucoromycetes</taxon>
        <taxon>Mucorales</taxon>
        <taxon>Lichtheimiaceae</taxon>
        <taxon>Phascolomyces</taxon>
    </lineage>
</organism>
<comment type="caution">
    <text evidence="6">The sequence shown here is derived from an EMBL/GenBank/DDBJ whole genome shotgun (WGS) entry which is preliminary data.</text>
</comment>
<feature type="domain" description="RRM" evidence="5">
    <location>
        <begin position="349"/>
        <end position="428"/>
    </location>
</feature>
<dbReference type="Gene3D" id="3.30.70.330">
    <property type="match status" value="2"/>
</dbReference>
<keyword evidence="7" id="KW-1185">Reference proteome</keyword>
<keyword evidence="2 3" id="KW-0694">RNA-binding</keyword>
<reference evidence="6" key="1">
    <citation type="journal article" date="2022" name="IScience">
        <title>Evolution of zygomycete secretomes and the origins of terrestrial fungal ecologies.</title>
        <authorList>
            <person name="Chang Y."/>
            <person name="Wang Y."/>
            <person name="Mondo S."/>
            <person name="Ahrendt S."/>
            <person name="Andreopoulos W."/>
            <person name="Barry K."/>
            <person name="Beard J."/>
            <person name="Benny G.L."/>
            <person name="Blankenship S."/>
            <person name="Bonito G."/>
            <person name="Cuomo C."/>
            <person name="Desiro A."/>
            <person name="Gervers K.A."/>
            <person name="Hundley H."/>
            <person name="Kuo A."/>
            <person name="LaButti K."/>
            <person name="Lang B.F."/>
            <person name="Lipzen A."/>
            <person name="O'Donnell K."/>
            <person name="Pangilinan J."/>
            <person name="Reynolds N."/>
            <person name="Sandor L."/>
            <person name="Smith M.E."/>
            <person name="Tsang A."/>
            <person name="Grigoriev I.V."/>
            <person name="Stajich J.E."/>
            <person name="Spatafora J.W."/>
        </authorList>
    </citation>
    <scope>NUCLEOTIDE SEQUENCE</scope>
    <source>
        <strain evidence="6">RSA 2281</strain>
    </source>
</reference>
<gene>
    <name evidence="6" type="ORF">BDA99DRAFT_527205</name>
</gene>
<feature type="compositionally biased region" description="Polar residues" evidence="4">
    <location>
        <begin position="50"/>
        <end position="87"/>
    </location>
</feature>
<dbReference type="Pfam" id="PF00076">
    <property type="entry name" value="RRM_1"/>
    <property type="match status" value="2"/>
</dbReference>
<sequence length="543" mass="58971">MASTEANTTTPTNVPAVATPTTTTNTTNADKASNSASTAAGSNNNKNNTDETVAATTSRQKGDNGATTTTSTGGHNGATATANLMTPTSPPYPPYYVDPAHYDRHHHPNGGFDESSSYAYVYPLSPQFSVQYYSELGYQSYPGSPALHPQSPPVNPTSPPFSPTFQYQHHPHPPSSGITLSPPTHAYVLPPHHHQQQHHFPPLHISSPVLTGTASVPGSPPHQYVQPLPGSYSLSTDQRHKRHHSHQTQEQPISYHSHNIYVRGLSSTTTDESFLELCRVYGNIASSKAIIDQKTGECKGYGFTMFENPDDCHRAIDGLNKAGLQASFARVGQESFSSRLRNLQDETSTNIYISNLPLDMTEQKLEELFHPHKTISNRVLRDPQSNMSRGVGFARLSERGSAVAIIEKFNGQTVPGSSAPLQVRFADSPAQKKLKNQTARKRILRPRDFQPMAGFPVRPMMPITPETMLGIAPTGYQDPQQQYVYSATGTTATATTGEESTTPSDKAVPTTPPPPSEANSEQQKTDDTIQDLTSQVESISVSN</sequence>
<dbReference type="AlphaFoldDB" id="A0AAD5JMX4"/>
<evidence type="ECO:0000259" key="5">
    <source>
        <dbReference type="PROSITE" id="PS50102"/>
    </source>
</evidence>
<dbReference type="InterPro" id="IPR035979">
    <property type="entry name" value="RBD_domain_sf"/>
</dbReference>
<dbReference type="SMART" id="SM00360">
    <property type="entry name" value="RRM"/>
    <property type="match status" value="2"/>
</dbReference>
<feature type="domain" description="RRM" evidence="5">
    <location>
        <begin position="258"/>
        <end position="331"/>
    </location>
</feature>
<proteinExistence type="predicted"/>
<feature type="compositionally biased region" description="Low complexity" evidence="4">
    <location>
        <begin position="1"/>
        <end position="47"/>
    </location>
</feature>
<feature type="region of interest" description="Disordered" evidence="4">
    <location>
        <begin position="492"/>
        <end position="528"/>
    </location>
</feature>
<evidence type="ECO:0000256" key="1">
    <source>
        <dbReference type="ARBA" id="ARBA00022737"/>
    </source>
</evidence>
<dbReference type="InterPro" id="IPR000504">
    <property type="entry name" value="RRM_dom"/>
</dbReference>
<evidence type="ECO:0000256" key="3">
    <source>
        <dbReference type="PROSITE-ProRule" id="PRU00176"/>
    </source>
</evidence>
<feature type="region of interest" description="Disordered" evidence="4">
    <location>
        <begin position="209"/>
        <end position="251"/>
    </location>
</feature>
<evidence type="ECO:0000256" key="4">
    <source>
        <dbReference type="SAM" id="MobiDB-lite"/>
    </source>
</evidence>
<feature type="region of interest" description="Disordered" evidence="4">
    <location>
        <begin position="1"/>
        <end position="92"/>
    </location>
</feature>
<name>A0AAD5JMX4_9FUNG</name>
<feature type="region of interest" description="Disordered" evidence="4">
    <location>
        <begin position="143"/>
        <end position="184"/>
    </location>
</feature>
<evidence type="ECO:0000313" key="7">
    <source>
        <dbReference type="Proteomes" id="UP001209540"/>
    </source>
</evidence>
<dbReference type="PROSITE" id="PS50102">
    <property type="entry name" value="RRM"/>
    <property type="match status" value="2"/>
</dbReference>
<accession>A0AAD5JMX4</accession>
<keyword evidence="1" id="KW-0677">Repeat</keyword>
<dbReference type="GO" id="GO:0003723">
    <property type="term" value="F:RNA binding"/>
    <property type="evidence" value="ECO:0007669"/>
    <property type="project" value="UniProtKB-UniRule"/>
</dbReference>
<dbReference type="InterPro" id="IPR012677">
    <property type="entry name" value="Nucleotide-bd_a/b_plait_sf"/>
</dbReference>
<dbReference type="SUPFAM" id="SSF54928">
    <property type="entry name" value="RNA-binding domain, RBD"/>
    <property type="match status" value="2"/>
</dbReference>